<dbReference type="Gene3D" id="1.20.1280.170">
    <property type="entry name" value="Exocyst complex component Exo70"/>
    <property type="match status" value="1"/>
</dbReference>
<keyword evidence="2 3" id="KW-0813">Transport</keyword>
<evidence type="ECO:0000256" key="4">
    <source>
        <dbReference type="SAM" id="MobiDB-lite"/>
    </source>
</evidence>
<evidence type="ECO:0000256" key="1">
    <source>
        <dbReference type="ARBA" id="ARBA00006756"/>
    </source>
</evidence>
<feature type="region of interest" description="Disordered" evidence="4">
    <location>
        <begin position="1"/>
        <end position="33"/>
    </location>
</feature>
<dbReference type="PANTHER" id="PTHR12542">
    <property type="entry name" value="EXOCYST COMPLEX PROTEIN EXO70"/>
    <property type="match status" value="1"/>
</dbReference>
<feature type="region of interest" description="Disordered" evidence="4">
    <location>
        <begin position="132"/>
        <end position="158"/>
    </location>
</feature>
<comment type="function">
    <text evidence="3">Component of the exocyst complex.</text>
</comment>
<accession>A0A834Z183</accession>
<gene>
    <name evidence="6" type="ORF">HHK36_018312</name>
</gene>
<evidence type="ECO:0000256" key="3">
    <source>
        <dbReference type="RuleBase" id="RU365026"/>
    </source>
</evidence>
<evidence type="ECO:0000313" key="7">
    <source>
        <dbReference type="Proteomes" id="UP000655225"/>
    </source>
</evidence>
<dbReference type="Pfam" id="PF03081">
    <property type="entry name" value="Exo70_C"/>
    <property type="match status" value="1"/>
</dbReference>
<feature type="compositionally biased region" description="Low complexity" evidence="4">
    <location>
        <begin position="7"/>
        <end position="25"/>
    </location>
</feature>
<keyword evidence="7" id="KW-1185">Reference proteome</keyword>
<reference evidence="6 7" key="1">
    <citation type="submission" date="2020-04" db="EMBL/GenBank/DDBJ databases">
        <title>Plant Genome Project.</title>
        <authorList>
            <person name="Zhang R.-G."/>
        </authorList>
    </citation>
    <scope>NUCLEOTIDE SEQUENCE [LARGE SCALE GENOMIC DNA]</scope>
    <source>
        <strain evidence="6">YNK0</strain>
        <tissue evidence="6">Leaf</tissue>
    </source>
</reference>
<keyword evidence="3" id="KW-0653">Protein transport</keyword>
<dbReference type="PANTHER" id="PTHR12542:SF17">
    <property type="entry name" value="EXOCYST SUBUNIT EXO70 FAMILY PROTEIN"/>
    <property type="match status" value="1"/>
</dbReference>
<dbReference type="EMBL" id="JABCRI010000012">
    <property type="protein sequence ID" value="KAF8396686.1"/>
    <property type="molecule type" value="Genomic_DNA"/>
</dbReference>
<feature type="compositionally biased region" description="Low complexity" evidence="4">
    <location>
        <begin position="610"/>
        <end position="622"/>
    </location>
</feature>
<evidence type="ECO:0000259" key="5">
    <source>
        <dbReference type="Pfam" id="PF03081"/>
    </source>
</evidence>
<dbReference type="OrthoDB" id="1922221at2759"/>
<evidence type="ECO:0000313" key="6">
    <source>
        <dbReference type="EMBL" id="KAF8396686.1"/>
    </source>
</evidence>
<feature type="compositionally biased region" description="Low complexity" evidence="4">
    <location>
        <begin position="136"/>
        <end position="151"/>
    </location>
</feature>
<name>A0A834Z183_TETSI</name>
<keyword evidence="3" id="KW-0268">Exocytosis</keyword>
<feature type="domain" description="Exocyst complex subunit Exo70 C-terminal" evidence="5">
    <location>
        <begin position="242"/>
        <end position="603"/>
    </location>
</feature>
<dbReference type="SUPFAM" id="SSF74788">
    <property type="entry name" value="Cullin repeat-like"/>
    <property type="match status" value="1"/>
</dbReference>
<dbReference type="InterPro" id="IPR004140">
    <property type="entry name" value="Exo70"/>
</dbReference>
<dbReference type="AlphaFoldDB" id="A0A834Z183"/>
<feature type="region of interest" description="Disordered" evidence="4">
    <location>
        <begin position="608"/>
        <end position="630"/>
    </location>
</feature>
<dbReference type="GO" id="GO:0000145">
    <property type="term" value="C:exocyst"/>
    <property type="evidence" value="ECO:0007669"/>
    <property type="project" value="InterPro"/>
</dbReference>
<dbReference type="GO" id="GO:0005546">
    <property type="term" value="F:phosphatidylinositol-4,5-bisphosphate binding"/>
    <property type="evidence" value="ECO:0007669"/>
    <property type="project" value="InterPro"/>
</dbReference>
<sequence>MPRKGMRSIFFSSSKTSSSRAPSPIRSTPSTPLHNFSESVMEQKFENARSIIMAWDPDSSSYAKVTSIFHENRKEAREFLKCVKDLQKTMQFFVSENSSSDKLVHAQRLMQIAMKRLEKEFYQILSANRDHLDPESVSSRSSRASTRSSTSDYEDDLGSEDELQIANDSISKVEEASTLAMADLKSIADCMISLGYGKECVKIYKIIRKSIVDESLYHLGVERLSSSQIHKMDWEVLELKIKNWLNAVKVSMKVLFSGERILCDHVFSASESITESCFSDISKEGAINLFGFPELVAKGKKTPEKMFRILDLYQAISNHWPEIESIFSFESTSTVRSQALSSLVRLGNSVRTMLSDFELAIQKESSKSLVPGGGIHPLTRYVMNYLSFLADHSGILPDIIADWQMPVQSPLPESYFESPNSDENPSSEISVRFAWLILVLLCKIDVKAEHYKDVSLSYLFLANNLQYVIAKVRTSNLQYLLGEDWISKHEAKVKQYAANYERMGWSKVFSSLPENPTAIISPEAVKECFKKFNLAFEQVYRKQTSWIVTDAKLRDEIKVSIAKKIGPAYREFYEKYWVTVKDDKNVESLVKFAPDDMGNYLSDLFYGTDSSGSTSSSSSSSRSRSRWSRR</sequence>
<dbReference type="GO" id="GO:0006887">
    <property type="term" value="P:exocytosis"/>
    <property type="evidence" value="ECO:0007669"/>
    <property type="project" value="UniProtKB-KW"/>
</dbReference>
<dbReference type="GO" id="GO:0015031">
    <property type="term" value="P:protein transport"/>
    <property type="evidence" value="ECO:0007669"/>
    <property type="project" value="UniProtKB-KW"/>
</dbReference>
<evidence type="ECO:0000256" key="2">
    <source>
        <dbReference type="ARBA" id="ARBA00022448"/>
    </source>
</evidence>
<organism evidence="6 7">
    <name type="scientific">Tetracentron sinense</name>
    <name type="common">Spur-leaf</name>
    <dbReference type="NCBI Taxonomy" id="13715"/>
    <lineage>
        <taxon>Eukaryota</taxon>
        <taxon>Viridiplantae</taxon>
        <taxon>Streptophyta</taxon>
        <taxon>Embryophyta</taxon>
        <taxon>Tracheophyta</taxon>
        <taxon>Spermatophyta</taxon>
        <taxon>Magnoliopsida</taxon>
        <taxon>Trochodendrales</taxon>
        <taxon>Trochodendraceae</taxon>
        <taxon>Tetracentron</taxon>
    </lineage>
</organism>
<dbReference type="Pfam" id="PF20669">
    <property type="entry name" value="Exo70_N"/>
    <property type="match status" value="1"/>
</dbReference>
<dbReference type="FunFam" id="1.20.1280.170:FF:000003">
    <property type="entry name" value="Exocyst subunit Exo70 family protein"/>
    <property type="match status" value="1"/>
</dbReference>
<protein>
    <recommendedName>
        <fullName evidence="3">Exocyst subunit Exo70 family protein</fullName>
    </recommendedName>
</protein>
<dbReference type="InterPro" id="IPR016159">
    <property type="entry name" value="Cullin_repeat-like_dom_sf"/>
</dbReference>
<dbReference type="Proteomes" id="UP000655225">
    <property type="component" value="Unassembled WGS sequence"/>
</dbReference>
<comment type="similarity">
    <text evidence="1 3">Belongs to the EXO70 family.</text>
</comment>
<dbReference type="OMA" id="KTSHFHK"/>
<dbReference type="InterPro" id="IPR046364">
    <property type="entry name" value="Exo70_C"/>
</dbReference>
<comment type="caution">
    <text evidence="6">The sequence shown here is derived from an EMBL/GenBank/DDBJ whole genome shotgun (WGS) entry which is preliminary data.</text>
</comment>
<proteinExistence type="inferred from homology"/>